<dbReference type="RefSeq" id="WP_354664135.1">
    <property type="nucleotide sequence ID" value="NZ_JBEXAC010000004.1"/>
</dbReference>
<keyword evidence="2" id="KW-1185">Reference proteome</keyword>
<evidence type="ECO:0000313" key="1">
    <source>
        <dbReference type="EMBL" id="MET7001562.1"/>
    </source>
</evidence>
<name>A0ABV2TEX0_9BACT</name>
<dbReference type="EMBL" id="JBEXAC010000004">
    <property type="protein sequence ID" value="MET7001562.1"/>
    <property type="molecule type" value="Genomic_DNA"/>
</dbReference>
<accession>A0ABV2TEX0</accession>
<comment type="caution">
    <text evidence="1">The sequence shown here is derived from an EMBL/GenBank/DDBJ whole genome shotgun (WGS) entry which is preliminary data.</text>
</comment>
<evidence type="ECO:0000313" key="2">
    <source>
        <dbReference type="Proteomes" id="UP001549749"/>
    </source>
</evidence>
<organism evidence="1 2">
    <name type="scientific">Chitinophaga defluvii</name>
    <dbReference type="NCBI Taxonomy" id="3163343"/>
    <lineage>
        <taxon>Bacteria</taxon>
        <taxon>Pseudomonadati</taxon>
        <taxon>Bacteroidota</taxon>
        <taxon>Chitinophagia</taxon>
        <taxon>Chitinophagales</taxon>
        <taxon>Chitinophagaceae</taxon>
        <taxon>Chitinophaga</taxon>
    </lineage>
</organism>
<gene>
    <name evidence="1" type="ORF">ABR189_29540</name>
</gene>
<reference evidence="1 2" key="1">
    <citation type="submission" date="2024-06" db="EMBL/GenBank/DDBJ databases">
        <title>Chitinophaga defluvii sp. nov., isolated from municipal sewage.</title>
        <authorList>
            <person name="Zhang L."/>
        </authorList>
    </citation>
    <scope>NUCLEOTIDE SEQUENCE [LARGE SCALE GENOMIC DNA]</scope>
    <source>
        <strain evidence="1 2">H8</strain>
    </source>
</reference>
<proteinExistence type="predicted"/>
<protein>
    <submittedName>
        <fullName evidence="1">Uncharacterized protein</fullName>
    </submittedName>
</protein>
<dbReference type="Proteomes" id="UP001549749">
    <property type="component" value="Unassembled WGS sequence"/>
</dbReference>
<sequence length="83" mass="9422">MEGFKLLNSHEESMLIVFEPIGDTFVLPANELLRIIPYDPDSGLGTHWVSIAFKMDGSKPYIVVCAETHKFKAFYNETQVNVM</sequence>